<keyword evidence="1" id="KW-0812">Transmembrane</keyword>
<gene>
    <name evidence="2" type="ORF">D8M04_12325</name>
</gene>
<evidence type="ECO:0000313" key="3">
    <source>
        <dbReference type="Proteomes" id="UP000270219"/>
    </source>
</evidence>
<keyword evidence="1" id="KW-1133">Transmembrane helix</keyword>
<protein>
    <submittedName>
        <fullName evidence="2">Uncharacterized protein</fullName>
    </submittedName>
</protein>
<sequence length="127" mass="15110">MFLELINELFSDFSPVYIYLGFLASIVCLELFQVHFDEKLTKNELRIRRIHDMQFSLIPAYEVPPRLRDFRSWFSTIVKRIAAPDDDTDAPSFSRILLNKFRGGKIWNEHHYSLSLKEQVLSPSFYY</sequence>
<feature type="transmembrane region" description="Helical" evidence="1">
    <location>
        <begin position="16"/>
        <end position="36"/>
    </location>
</feature>
<dbReference type="Proteomes" id="UP000270219">
    <property type="component" value="Unassembled WGS sequence"/>
</dbReference>
<dbReference type="EMBL" id="RCHR01000004">
    <property type="protein sequence ID" value="RLL43703.1"/>
    <property type="molecule type" value="Genomic_DNA"/>
</dbReference>
<proteinExistence type="predicted"/>
<evidence type="ECO:0000313" key="2">
    <source>
        <dbReference type="EMBL" id="RLL43703.1"/>
    </source>
</evidence>
<organism evidence="2 3">
    <name type="scientific">Oceanobacillus piezotolerans</name>
    <dbReference type="NCBI Taxonomy" id="2448030"/>
    <lineage>
        <taxon>Bacteria</taxon>
        <taxon>Bacillati</taxon>
        <taxon>Bacillota</taxon>
        <taxon>Bacilli</taxon>
        <taxon>Bacillales</taxon>
        <taxon>Bacillaceae</taxon>
        <taxon>Oceanobacillus</taxon>
    </lineage>
</organism>
<dbReference type="AlphaFoldDB" id="A0A498D519"/>
<comment type="caution">
    <text evidence="2">The sequence shown here is derived from an EMBL/GenBank/DDBJ whole genome shotgun (WGS) entry which is preliminary data.</text>
</comment>
<keyword evidence="1" id="KW-0472">Membrane</keyword>
<keyword evidence="3" id="KW-1185">Reference proteome</keyword>
<accession>A0A498D519</accession>
<reference evidence="2 3" key="1">
    <citation type="submission" date="2018-10" db="EMBL/GenBank/DDBJ databases">
        <title>Oceanobacillus sp. YLB-02 draft genome.</title>
        <authorList>
            <person name="Yu L."/>
        </authorList>
    </citation>
    <scope>NUCLEOTIDE SEQUENCE [LARGE SCALE GENOMIC DNA]</scope>
    <source>
        <strain evidence="2 3">YLB-02</strain>
    </source>
</reference>
<evidence type="ECO:0000256" key="1">
    <source>
        <dbReference type="SAM" id="Phobius"/>
    </source>
</evidence>
<name>A0A498D519_9BACI</name>